<organism evidence="4 5">
    <name type="scientific">Rosistilla carotiformis</name>
    <dbReference type="NCBI Taxonomy" id="2528017"/>
    <lineage>
        <taxon>Bacteria</taxon>
        <taxon>Pseudomonadati</taxon>
        <taxon>Planctomycetota</taxon>
        <taxon>Planctomycetia</taxon>
        <taxon>Pirellulales</taxon>
        <taxon>Pirellulaceae</taxon>
        <taxon>Rosistilla</taxon>
    </lineage>
</organism>
<keyword evidence="2" id="KW-0812">Transmembrane</keyword>
<dbReference type="PANTHER" id="PTHR30386:SF18">
    <property type="entry name" value="INNER MEMBRANE PROTEIN YIAV-RELATED"/>
    <property type="match status" value="1"/>
</dbReference>
<evidence type="ECO:0000313" key="4">
    <source>
        <dbReference type="EMBL" id="QDV69359.1"/>
    </source>
</evidence>
<gene>
    <name evidence="4" type="primary">yibH</name>
    <name evidence="4" type="ORF">Poly24_30740</name>
</gene>
<dbReference type="PANTHER" id="PTHR30386">
    <property type="entry name" value="MEMBRANE FUSION SUBUNIT OF EMRAB-TOLC MULTIDRUG EFFLUX PUMP"/>
    <property type="match status" value="1"/>
</dbReference>
<feature type="domain" description="Multidrug resistance protein MdtA-like barrel-sandwich hybrid" evidence="3">
    <location>
        <begin position="65"/>
        <end position="298"/>
    </location>
</feature>
<feature type="transmembrane region" description="Helical" evidence="2">
    <location>
        <begin position="25"/>
        <end position="50"/>
    </location>
</feature>
<dbReference type="OrthoDB" id="286173at2"/>
<name>A0A518JUZ0_9BACT</name>
<dbReference type="SUPFAM" id="SSF111369">
    <property type="entry name" value="HlyD-like secretion proteins"/>
    <property type="match status" value="2"/>
</dbReference>
<dbReference type="RefSeq" id="WP_145096729.1">
    <property type="nucleotide sequence ID" value="NZ_CP036348.1"/>
</dbReference>
<keyword evidence="5" id="KW-1185">Reference proteome</keyword>
<accession>A0A518JUZ0</accession>
<dbReference type="Pfam" id="PF25917">
    <property type="entry name" value="BSH_RND"/>
    <property type="match status" value="1"/>
</dbReference>
<keyword evidence="2" id="KW-1133">Transmembrane helix</keyword>
<evidence type="ECO:0000259" key="3">
    <source>
        <dbReference type="Pfam" id="PF25917"/>
    </source>
</evidence>
<feature type="region of interest" description="Disordered" evidence="1">
    <location>
        <begin position="213"/>
        <end position="238"/>
    </location>
</feature>
<dbReference type="InterPro" id="IPR050739">
    <property type="entry name" value="MFP"/>
</dbReference>
<dbReference type="KEGG" id="rcf:Poly24_30740"/>
<evidence type="ECO:0000256" key="2">
    <source>
        <dbReference type="SAM" id="Phobius"/>
    </source>
</evidence>
<dbReference type="InterPro" id="IPR058625">
    <property type="entry name" value="MdtA-like_BSH"/>
</dbReference>
<reference evidence="4 5" key="1">
    <citation type="submission" date="2019-02" db="EMBL/GenBank/DDBJ databases">
        <title>Deep-cultivation of Planctomycetes and their phenomic and genomic characterization uncovers novel biology.</title>
        <authorList>
            <person name="Wiegand S."/>
            <person name="Jogler M."/>
            <person name="Boedeker C."/>
            <person name="Pinto D."/>
            <person name="Vollmers J."/>
            <person name="Rivas-Marin E."/>
            <person name="Kohn T."/>
            <person name="Peeters S.H."/>
            <person name="Heuer A."/>
            <person name="Rast P."/>
            <person name="Oberbeckmann S."/>
            <person name="Bunk B."/>
            <person name="Jeske O."/>
            <person name="Meyerdierks A."/>
            <person name="Storesund J.E."/>
            <person name="Kallscheuer N."/>
            <person name="Luecker S."/>
            <person name="Lage O.M."/>
            <person name="Pohl T."/>
            <person name="Merkel B.J."/>
            <person name="Hornburger P."/>
            <person name="Mueller R.-W."/>
            <person name="Bruemmer F."/>
            <person name="Labrenz M."/>
            <person name="Spormann A.M."/>
            <person name="Op den Camp H."/>
            <person name="Overmann J."/>
            <person name="Amann R."/>
            <person name="Jetten M.S.M."/>
            <person name="Mascher T."/>
            <person name="Medema M.H."/>
            <person name="Devos D.P."/>
            <person name="Kaster A.-K."/>
            <person name="Ovreas L."/>
            <person name="Rohde M."/>
            <person name="Galperin M.Y."/>
            <person name="Jogler C."/>
        </authorList>
    </citation>
    <scope>NUCLEOTIDE SEQUENCE [LARGE SCALE GENOMIC DNA]</scope>
    <source>
        <strain evidence="4 5">Poly24</strain>
    </source>
</reference>
<dbReference type="Gene3D" id="2.40.50.100">
    <property type="match status" value="1"/>
</dbReference>
<evidence type="ECO:0000256" key="1">
    <source>
        <dbReference type="SAM" id="MobiDB-lite"/>
    </source>
</evidence>
<evidence type="ECO:0000313" key="5">
    <source>
        <dbReference type="Proteomes" id="UP000315082"/>
    </source>
</evidence>
<proteinExistence type="predicted"/>
<dbReference type="Proteomes" id="UP000315082">
    <property type="component" value="Chromosome"/>
</dbReference>
<sequence>MIELILGTYGAACWLIFKKFKLVPITTYTVCTAVLGGMVLLVGLLILLSVCHPVSHDGRFYSTVTQIVPQVRGKVLEVPVKTNAPLKTGDVLFRIDPKPYQLEVDRLEAMLAGMNAQVSQLDARLASAQAATEVARSNLLVSESDYDRQARISLDISQTQIDQTETRLSLAKENLKRSQELAESGAASQRELDADQARVDALESELLQAKSAEQKAQETLASGSNRLKAARDELKRAEAQEREARVALEAESDGVNPDVRQAMAELERKRWELEQTVVRAPTDGYVTQVTLRPGQMATPFSPMSAMLFIPDEKQMLVARYPQNAIAGIETGLDAELAFQAYPGRIFPAKVEYVFDIIPEGQFLGMGKLQGGADASVGDDIPVKFVFGEDVEALNLPTGAHVSIAVYTHNFHALAIVRKIILRIKSWENYVFFMKNFDAVH</sequence>
<dbReference type="AlphaFoldDB" id="A0A518JUZ0"/>
<keyword evidence="2" id="KW-0472">Membrane</keyword>
<protein>
    <submittedName>
        <fullName evidence="4">Inner membrane protein YibH</fullName>
    </submittedName>
</protein>
<feature type="compositionally biased region" description="Basic and acidic residues" evidence="1">
    <location>
        <begin position="229"/>
        <end position="238"/>
    </location>
</feature>
<dbReference type="Gene3D" id="2.40.30.170">
    <property type="match status" value="1"/>
</dbReference>
<dbReference type="Gene3D" id="1.10.287.470">
    <property type="entry name" value="Helix hairpin bin"/>
    <property type="match status" value="2"/>
</dbReference>
<dbReference type="EMBL" id="CP036348">
    <property type="protein sequence ID" value="QDV69359.1"/>
    <property type="molecule type" value="Genomic_DNA"/>
</dbReference>